<name>A0A5C5VMV3_9BACT</name>
<dbReference type="EMBL" id="SJPF01000001">
    <property type="protein sequence ID" value="TWT39340.1"/>
    <property type="molecule type" value="Genomic_DNA"/>
</dbReference>
<keyword evidence="1" id="KW-0812">Transmembrane</keyword>
<dbReference type="Proteomes" id="UP000318878">
    <property type="component" value="Unassembled WGS sequence"/>
</dbReference>
<accession>A0A5C5VMV3</accession>
<keyword evidence="1" id="KW-1133">Transmembrane helix</keyword>
<dbReference type="AlphaFoldDB" id="A0A5C5VMV3"/>
<protein>
    <submittedName>
        <fullName evidence="2">Uncharacterized protein</fullName>
    </submittedName>
</protein>
<evidence type="ECO:0000256" key="1">
    <source>
        <dbReference type="SAM" id="Phobius"/>
    </source>
</evidence>
<gene>
    <name evidence="2" type="ORF">Enr8_10390</name>
</gene>
<evidence type="ECO:0000313" key="3">
    <source>
        <dbReference type="Proteomes" id="UP000318878"/>
    </source>
</evidence>
<reference evidence="2 3" key="1">
    <citation type="submission" date="2019-02" db="EMBL/GenBank/DDBJ databases">
        <title>Deep-cultivation of Planctomycetes and their phenomic and genomic characterization uncovers novel biology.</title>
        <authorList>
            <person name="Wiegand S."/>
            <person name="Jogler M."/>
            <person name="Boedeker C."/>
            <person name="Pinto D."/>
            <person name="Vollmers J."/>
            <person name="Rivas-Marin E."/>
            <person name="Kohn T."/>
            <person name="Peeters S.H."/>
            <person name="Heuer A."/>
            <person name="Rast P."/>
            <person name="Oberbeckmann S."/>
            <person name="Bunk B."/>
            <person name="Jeske O."/>
            <person name="Meyerdierks A."/>
            <person name="Storesund J.E."/>
            <person name="Kallscheuer N."/>
            <person name="Luecker S."/>
            <person name="Lage O.M."/>
            <person name="Pohl T."/>
            <person name="Merkel B.J."/>
            <person name="Hornburger P."/>
            <person name="Mueller R.-W."/>
            <person name="Bruemmer F."/>
            <person name="Labrenz M."/>
            <person name="Spormann A.M."/>
            <person name="Op Den Camp H."/>
            <person name="Overmann J."/>
            <person name="Amann R."/>
            <person name="Jetten M.S.M."/>
            <person name="Mascher T."/>
            <person name="Medema M.H."/>
            <person name="Devos D.P."/>
            <person name="Kaster A.-K."/>
            <person name="Ovreas L."/>
            <person name="Rohde M."/>
            <person name="Galperin M.Y."/>
            <person name="Jogler C."/>
        </authorList>
    </citation>
    <scope>NUCLEOTIDE SEQUENCE [LARGE SCALE GENOMIC DNA]</scope>
    <source>
        <strain evidence="2 3">Enr8</strain>
    </source>
</reference>
<dbReference type="RefSeq" id="WP_146429517.1">
    <property type="nucleotide sequence ID" value="NZ_SJPF01000001.1"/>
</dbReference>
<proteinExistence type="predicted"/>
<keyword evidence="3" id="KW-1185">Reference proteome</keyword>
<sequence length="92" mass="10430">MNLVIALAILNLPVYWIFGWALFVDSREEPMSFWGITWKIFCEMNGPPSDPWTDAPTETGGQLLTKVLFYTACAAMVGGEYYLLTTYVWPAQ</sequence>
<feature type="transmembrane region" description="Helical" evidence="1">
    <location>
        <begin position="6"/>
        <end position="24"/>
    </location>
</feature>
<organism evidence="2 3">
    <name type="scientific">Blastopirellula retiformator</name>
    <dbReference type="NCBI Taxonomy" id="2527970"/>
    <lineage>
        <taxon>Bacteria</taxon>
        <taxon>Pseudomonadati</taxon>
        <taxon>Planctomycetota</taxon>
        <taxon>Planctomycetia</taxon>
        <taxon>Pirellulales</taxon>
        <taxon>Pirellulaceae</taxon>
        <taxon>Blastopirellula</taxon>
    </lineage>
</organism>
<keyword evidence="1" id="KW-0472">Membrane</keyword>
<evidence type="ECO:0000313" key="2">
    <source>
        <dbReference type="EMBL" id="TWT39340.1"/>
    </source>
</evidence>
<comment type="caution">
    <text evidence="2">The sequence shown here is derived from an EMBL/GenBank/DDBJ whole genome shotgun (WGS) entry which is preliminary data.</text>
</comment>